<evidence type="ECO:0000313" key="6">
    <source>
        <dbReference type="Proteomes" id="UP001595816"/>
    </source>
</evidence>
<dbReference type="GO" id="GO:0016746">
    <property type="term" value="F:acyltransferase activity"/>
    <property type="evidence" value="ECO:0007669"/>
    <property type="project" value="UniProtKB-KW"/>
</dbReference>
<comment type="caution">
    <text evidence="5">The sequence shown here is derived from an EMBL/GenBank/DDBJ whole genome shotgun (WGS) entry which is preliminary data.</text>
</comment>
<keyword evidence="1 5" id="KW-0808">Transferase</keyword>
<evidence type="ECO:0000256" key="3">
    <source>
        <dbReference type="ARBA" id="ARBA00038502"/>
    </source>
</evidence>
<dbReference type="PANTHER" id="PTHR43792:SF8">
    <property type="entry name" value="[RIBOSOMAL PROTEIN US5]-ALANINE N-ACETYLTRANSFERASE"/>
    <property type="match status" value="1"/>
</dbReference>
<dbReference type="PROSITE" id="PS51186">
    <property type="entry name" value="GNAT"/>
    <property type="match status" value="1"/>
</dbReference>
<dbReference type="RefSeq" id="WP_253753123.1">
    <property type="nucleotide sequence ID" value="NZ_JAMZDZ010000001.1"/>
</dbReference>
<feature type="domain" description="N-acetyltransferase" evidence="4">
    <location>
        <begin position="6"/>
        <end position="165"/>
    </location>
</feature>
<keyword evidence="2 5" id="KW-0012">Acyltransferase</keyword>
<reference evidence="6" key="1">
    <citation type="journal article" date="2019" name="Int. J. Syst. Evol. Microbiol.">
        <title>The Global Catalogue of Microorganisms (GCM) 10K type strain sequencing project: providing services to taxonomists for standard genome sequencing and annotation.</title>
        <authorList>
            <consortium name="The Broad Institute Genomics Platform"/>
            <consortium name="The Broad Institute Genome Sequencing Center for Infectious Disease"/>
            <person name="Wu L."/>
            <person name="Ma J."/>
        </authorList>
    </citation>
    <scope>NUCLEOTIDE SEQUENCE [LARGE SCALE GENOMIC DNA]</scope>
    <source>
        <strain evidence="6">CGMCC 4.7289</strain>
    </source>
</reference>
<dbReference type="CDD" id="cd04301">
    <property type="entry name" value="NAT_SF"/>
    <property type="match status" value="1"/>
</dbReference>
<dbReference type="Pfam" id="PF13302">
    <property type="entry name" value="Acetyltransf_3"/>
    <property type="match status" value="1"/>
</dbReference>
<sequence length="166" mass="18799">MSDVEVRLVPWSEPDLEILQRANTPEMKAHLGGPETEEQVLARHQRYLKLDNGRMFRVELAPGGEVAGSIGYWDREWDGETVYESGWHVLPEFQGRGIATAAARAIIAEARRDGRHRWLHAYPDVDNPPSNGICRKAGLELVGPVDFEFPKGRPMRSNDWRIDLTA</sequence>
<evidence type="ECO:0000313" key="5">
    <source>
        <dbReference type="EMBL" id="MFC4132497.1"/>
    </source>
</evidence>
<dbReference type="PANTHER" id="PTHR43792">
    <property type="entry name" value="GNAT FAMILY, PUTATIVE (AFU_ORTHOLOGUE AFUA_3G00765)-RELATED-RELATED"/>
    <property type="match status" value="1"/>
</dbReference>
<accession>A0ABV8LNA0</accession>
<dbReference type="Gene3D" id="3.40.630.30">
    <property type="match status" value="1"/>
</dbReference>
<evidence type="ECO:0000256" key="2">
    <source>
        <dbReference type="ARBA" id="ARBA00023315"/>
    </source>
</evidence>
<organism evidence="5 6">
    <name type="scientific">Hamadaea flava</name>
    <dbReference type="NCBI Taxonomy" id="1742688"/>
    <lineage>
        <taxon>Bacteria</taxon>
        <taxon>Bacillati</taxon>
        <taxon>Actinomycetota</taxon>
        <taxon>Actinomycetes</taxon>
        <taxon>Micromonosporales</taxon>
        <taxon>Micromonosporaceae</taxon>
        <taxon>Hamadaea</taxon>
    </lineage>
</organism>
<proteinExistence type="inferred from homology"/>
<comment type="similarity">
    <text evidence="3">Belongs to the acetyltransferase family. RimJ subfamily.</text>
</comment>
<dbReference type="InterPro" id="IPR051531">
    <property type="entry name" value="N-acetyltransferase"/>
</dbReference>
<dbReference type="InterPro" id="IPR000182">
    <property type="entry name" value="GNAT_dom"/>
</dbReference>
<dbReference type="SUPFAM" id="SSF55729">
    <property type="entry name" value="Acyl-CoA N-acyltransferases (Nat)"/>
    <property type="match status" value="1"/>
</dbReference>
<keyword evidence="6" id="KW-1185">Reference proteome</keyword>
<name>A0ABV8LNA0_9ACTN</name>
<gene>
    <name evidence="5" type="ORF">ACFOZ4_17955</name>
</gene>
<dbReference type="Proteomes" id="UP001595816">
    <property type="component" value="Unassembled WGS sequence"/>
</dbReference>
<protein>
    <submittedName>
        <fullName evidence="5">GNAT family N-acetyltransferase</fullName>
        <ecNumber evidence="5">2.3.-.-</ecNumber>
    </submittedName>
</protein>
<dbReference type="EC" id="2.3.-.-" evidence="5"/>
<dbReference type="InterPro" id="IPR016181">
    <property type="entry name" value="Acyl_CoA_acyltransferase"/>
</dbReference>
<dbReference type="EMBL" id="JBHSAY010000009">
    <property type="protein sequence ID" value="MFC4132497.1"/>
    <property type="molecule type" value="Genomic_DNA"/>
</dbReference>
<evidence type="ECO:0000259" key="4">
    <source>
        <dbReference type="PROSITE" id="PS51186"/>
    </source>
</evidence>
<evidence type="ECO:0000256" key="1">
    <source>
        <dbReference type="ARBA" id="ARBA00022679"/>
    </source>
</evidence>